<name>A0A239F1R8_9SPHN</name>
<dbReference type="EMBL" id="FZOS01000008">
    <property type="protein sequence ID" value="SNS50950.1"/>
    <property type="molecule type" value="Genomic_DNA"/>
</dbReference>
<keyword evidence="2" id="KW-1185">Reference proteome</keyword>
<accession>A0A239F1R8</accession>
<evidence type="ECO:0000313" key="2">
    <source>
        <dbReference type="Proteomes" id="UP000198281"/>
    </source>
</evidence>
<proteinExistence type="predicted"/>
<organism evidence="1 2">
    <name type="scientific">Edaphosphingomonas laterariae</name>
    <dbReference type="NCBI Taxonomy" id="861865"/>
    <lineage>
        <taxon>Bacteria</taxon>
        <taxon>Pseudomonadati</taxon>
        <taxon>Pseudomonadota</taxon>
        <taxon>Alphaproteobacteria</taxon>
        <taxon>Sphingomonadales</taxon>
        <taxon>Rhizorhabdaceae</taxon>
        <taxon>Edaphosphingomonas</taxon>
    </lineage>
</organism>
<dbReference type="AlphaFoldDB" id="A0A239F1R8"/>
<sequence>MFDLTLTSRLAQLAAIDVRDDSWTDSFFAAAWNAAIALPAAAPETGPDGFAYLRIDIPEPGTVFDSQSLAHLAQDCVDRASGVALFPHPAADRPVFVMSMGLLESLLRYGDWRGDPVDLAEQGHGAGGESGPMTLKAGETILRGAPSSDYLSPAAARAMAAHLAGKWNMARPRVALLANPAMRPTRSLVINRRLASFADEADAQYFAQCVMWHLPPSRALVFMPDGWAEADLFPLGDFT</sequence>
<reference evidence="2" key="1">
    <citation type="submission" date="2017-06" db="EMBL/GenBank/DDBJ databases">
        <authorList>
            <person name="Varghese N."/>
            <person name="Submissions S."/>
        </authorList>
    </citation>
    <scope>NUCLEOTIDE SEQUENCE [LARGE SCALE GENOMIC DNA]</scope>
    <source>
        <strain evidence="2">LNB2</strain>
    </source>
</reference>
<dbReference type="Proteomes" id="UP000198281">
    <property type="component" value="Unassembled WGS sequence"/>
</dbReference>
<protein>
    <submittedName>
        <fullName evidence="1">Uncharacterized protein</fullName>
    </submittedName>
</protein>
<gene>
    <name evidence="1" type="ORF">SAMN06295912_10821</name>
</gene>
<evidence type="ECO:0000313" key="1">
    <source>
        <dbReference type="EMBL" id="SNS50950.1"/>
    </source>
</evidence>